<protein>
    <submittedName>
        <fullName evidence="4">Putative NADPH-quinone reductase</fullName>
    </submittedName>
</protein>
<evidence type="ECO:0000259" key="3">
    <source>
        <dbReference type="Pfam" id="PF02525"/>
    </source>
</evidence>
<evidence type="ECO:0000313" key="5">
    <source>
        <dbReference type="Proteomes" id="UP000245880"/>
    </source>
</evidence>
<keyword evidence="5" id="KW-1185">Reference proteome</keyword>
<gene>
    <name evidence="4" type="ORF">CLV98_101456</name>
</gene>
<evidence type="ECO:0000313" key="4">
    <source>
        <dbReference type="EMBL" id="PWJ60275.1"/>
    </source>
</evidence>
<keyword evidence="2" id="KW-0560">Oxidoreductase</keyword>
<dbReference type="InterPro" id="IPR029039">
    <property type="entry name" value="Flavoprotein-like_sf"/>
</dbReference>
<dbReference type="PANTHER" id="PTHR10204">
    <property type="entry name" value="NAD P H OXIDOREDUCTASE-RELATED"/>
    <property type="match status" value="1"/>
</dbReference>
<reference evidence="4 5" key="1">
    <citation type="submission" date="2018-03" db="EMBL/GenBank/DDBJ databases">
        <title>Genomic Encyclopedia of Archaeal and Bacterial Type Strains, Phase II (KMG-II): from individual species to whole genera.</title>
        <authorList>
            <person name="Goeker M."/>
        </authorList>
    </citation>
    <scope>NUCLEOTIDE SEQUENCE [LARGE SCALE GENOMIC DNA]</scope>
    <source>
        <strain evidence="4 5">DSM 100346</strain>
    </source>
</reference>
<dbReference type="InterPro" id="IPR051545">
    <property type="entry name" value="NAD(P)H_dehydrogenase_qn"/>
</dbReference>
<comment type="caution">
    <text evidence="4">The sequence shown here is derived from an EMBL/GenBank/DDBJ whole genome shotgun (WGS) entry which is preliminary data.</text>
</comment>
<dbReference type="SUPFAM" id="SSF52218">
    <property type="entry name" value="Flavoproteins"/>
    <property type="match status" value="1"/>
</dbReference>
<dbReference type="GO" id="GO:0003955">
    <property type="term" value="F:NAD(P)H dehydrogenase (quinone) activity"/>
    <property type="evidence" value="ECO:0007669"/>
    <property type="project" value="TreeGrafter"/>
</dbReference>
<dbReference type="OrthoDB" id="652200at2"/>
<sequence>MKKVLIINGHPDDQSYGAALVEAYRAGGAESGAHVRVLALYELEFKVSLAHGYRKRTELEPDLLEAQRLIQWADHLVWVFPIWWGNMPALLKGFIDRVFLPGFAFAYRDNSVWWDKLLAGRSAHIINTLDQPYWYYWLVNGRPSYHAMKKMTLEFCGIKPVRVTSIGPIRKSSVGFREQWLQKINKMGRQLY</sequence>
<dbReference type="PANTHER" id="PTHR10204:SF34">
    <property type="entry name" value="NAD(P)H DEHYDROGENASE [QUINONE] 1 ISOFORM 1"/>
    <property type="match status" value="1"/>
</dbReference>
<comment type="similarity">
    <text evidence="1">Belongs to the NAD(P)H dehydrogenase (quinone) family.</text>
</comment>
<dbReference type="Gene3D" id="3.40.50.360">
    <property type="match status" value="1"/>
</dbReference>
<dbReference type="InterPro" id="IPR003680">
    <property type="entry name" value="Flavodoxin_fold"/>
</dbReference>
<dbReference type="Pfam" id="PF02525">
    <property type="entry name" value="Flavodoxin_2"/>
    <property type="match status" value="1"/>
</dbReference>
<proteinExistence type="inferred from homology"/>
<feature type="domain" description="Flavodoxin-like fold" evidence="3">
    <location>
        <begin position="2"/>
        <end position="170"/>
    </location>
</feature>
<name>A0A316ARC0_9BACT</name>
<evidence type="ECO:0000256" key="1">
    <source>
        <dbReference type="ARBA" id="ARBA00006252"/>
    </source>
</evidence>
<accession>A0A316ARC0</accession>
<dbReference type="AlphaFoldDB" id="A0A316ARC0"/>
<dbReference type="GO" id="GO:0005829">
    <property type="term" value="C:cytosol"/>
    <property type="evidence" value="ECO:0007669"/>
    <property type="project" value="TreeGrafter"/>
</dbReference>
<dbReference type="Proteomes" id="UP000245880">
    <property type="component" value="Unassembled WGS sequence"/>
</dbReference>
<dbReference type="EMBL" id="QGDT01000001">
    <property type="protein sequence ID" value="PWJ60275.1"/>
    <property type="molecule type" value="Genomic_DNA"/>
</dbReference>
<evidence type="ECO:0000256" key="2">
    <source>
        <dbReference type="ARBA" id="ARBA00023002"/>
    </source>
</evidence>
<organism evidence="4 5">
    <name type="scientific">Dyadobacter jejuensis</name>
    <dbReference type="NCBI Taxonomy" id="1082580"/>
    <lineage>
        <taxon>Bacteria</taxon>
        <taxon>Pseudomonadati</taxon>
        <taxon>Bacteroidota</taxon>
        <taxon>Cytophagia</taxon>
        <taxon>Cytophagales</taxon>
        <taxon>Spirosomataceae</taxon>
        <taxon>Dyadobacter</taxon>
    </lineage>
</organism>
<dbReference type="RefSeq" id="WP_109672423.1">
    <property type="nucleotide sequence ID" value="NZ_QGDT01000001.1"/>
</dbReference>